<keyword evidence="3" id="KW-1185">Reference proteome</keyword>
<evidence type="ECO:0000313" key="3">
    <source>
        <dbReference type="Proteomes" id="UP000002318"/>
    </source>
</evidence>
<protein>
    <submittedName>
        <fullName evidence="2">Heavy metal transport/detoxification protein</fullName>
    </submittedName>
</protein>
<dbReference type="CDD" id="cd00371">
    <property type="entry name" value="HMA"/>
    <property type="match status" value="1"/>
</dbReference>
<proteinExistence type="predicted"/>
<feature type="domain" description="HMA" evidence="1">
    <location>
        <begin position="1"/>
        <end position="64"/>
    </location>
</feature>
<dbReference type="InterPro" id="IPR006121">
    <property type="entry name" value="HMA_dom"/>
</dbReference>
<dbReference type="Pfam" id="PF00403">
    <property type="entry name" value="HMA"/>
    <property type="match status" value="1"/>
</dbReference>
<organism evidence="2 3">
    <name type="scientific">Sediminispirochaeta smaragdinae (strain DSM 11293 / JCM 15392 / SEBR 4228)</name>
    <name type="common">Spirochaeta smaragdinae</name>
    <dbReference type="NCBI Taxonomy" id="573413"/>
    <lineage>
        <taxon>Bacteria</taxon>
        <taxon>Pseudomonadati</taxon>
        <taxon>Spirochaetota</taxon>
        <taxon>Spirochaetia</taxon>
        <taxon>Spirochaetales</taxon>
        <taxon>Spirochaetaceae</taxon>
        <taxon>Sediminispirochaeta</taxon>
    </lineage>
</organism>
<dbReference type="Proteomes" id="UP000002318">
    <property type="component" value="Chromosome"/>
</dbReference>
<dbReference type="RefSeq" id="WP_013255654.1">
    <property type="nucleotide sequence ID" value="NC_014364.1"/>
</dbReference>
<name>E1R4V7_SEDSS</name>
<evidence type="ECO:0000259" key="1">
    <source>
        <dbReference type="PROSITE" id="PS50846"/>
    </source>
</evidence>
<dbReference type="EMBL" id="CP002116">
    <property type="protein sequence ID" value="ADK82195.1"/>
    <property type="molecule type" value="Genomic_DNA"/>
</dbReference>
<dbReference type="OrthoDB" id="9813965at2"/>
<dbReference type="InterPro" id="IPR036163">
    <property type="entry name" value="HMA_dom_sf"/>
</dbReference>
<dbReference type="GO" id="GO:0046872">
    <property type="term" value="F:metal ion binding"/>
    <property type="evidence" value="ECO:0007669"/>
    <property type="project" value="InterPro"/>
</dbReference>
<reference evidence="2 3" key="1">
    <citation type="journal article" date="2010" name="Stand. Genomic Sci.">
        <title>Complete genome sequence of Spirochaeta smaragdinae type strain (SEBR 4228).</title>
        <authorList>
            <person name="Mavromatis K."/>
            <person name="Yasawong M."/>
            <person name="Chertkov O."/>
            <person name="Lapidus A."/>
            <person name="Lucas S."/>
            <person name="Nolan M."/>
            <person name="Del Rio T.G."/>
            <person name="Tice H."/>
            <person name="Cheng J.F."/>
            <person name="Pitluck S."/>
            <person name="Liolios K."/>
            <person name="Ivanova N."/>
            <person name="Tapia R."/>
            <person name="Han C."/>
            <person name="Bruce D."/>
            <person name="Goodwin L."/>
            <person name="Pati A."/>
            <person name="Chen A."/>
            <person name="Palaniappan K."/>
            <person name="Land M."/>
            <person name="Hauser L."/>
            <person name="Chang Y.J."/>
            <person name="Jeffries C.D."/>
            <person name="Detter J.C."/>
            <person name="Rohde M."/>
            <person name="Brambilla E."/>
            <person name="Spring S."/>
            <person name="Goker M."/>
            <person name="Sikorski J."/>
            <person name="Woyke T."/>
            <person name="Bristow J."/>
            <person name="Eisen J.A."/>
            <person name="Markowitz V."/>
            <person name="Hugenholtz P."/>
            <person name="Klenk H.P."/>
            <person name="Kyrpides N.C."/>
        </authorList>
    </citation>
    <scope>NUCLEOTIDE SEQUENCE [LARGE SCALE GENOMIC DNA]</scope>
    <source>
        <strain evidence="3">DSM 11293 / JCM 15392 / SEBR 4228</strain>
    </source>
</reference>
<dbReference type="HOGENOM" id="CLU_134973_5_3_12"/>
<dbReference type="PROSITE" id="PS50846">
    <property type="entry name" value="HMA_2"/>
    <property type="match status" value="1"/>
</dbReference>
<dbReference type="Gene3D" id="3.30.70.100">
    <property type="match status" value="1"/>
</dbReference>
<sequence>MKYIFDVPDVSCGHCKMRIESALGKESEVTSCNVDIEAKTAEVESSLDADQLIHLIDEAGYDATLKA</sequence>
<dbReference type="KEGG" id="ssm:Spirs_3095"/>
<dbReference type="eggNOG" id="COG2608">
    <property type="taxonomic scope" value="Bacteria"/>
</dbReference>
<dbReference type="SUPFAM" id="SSF55008">
    <property type="entry name" value="HMA, heavy metal-associated domain"/>
    <property type="match status" value="1"/>
</dbReference>
<dbReference type="STRING" id="573413.Spirs_3095"/>
<accession>E1R4V7</accession>
<dbReference type="AlphaFoldDB" id="E1R4V7"/>
<gene>
    <name evidence="2" type="ordered locus">Spirs_3095</name>
</gene>
<evidence type="ECO:0000313" key="2">
    <source>
        <dbReference type="EMBL" id="ADK82195.1"/>
    </source>
</evidence>